<dbReference type="Pfam" id="PF10531">
    <property type="entry name" value="SLBB"/>
    <property type="match status" value="3"/>
</dbReference>
<evidence type="ECO:0000313" key="18">
    <source>
        <dbReference type="EMBL" id="GAA4434544.1"/>
    </source>
</evidence>
<comment type="similarity">
    <text evidence="2">Belongs to the BexD/CtrA/VexA family.</text>
</comment>
<keyword evidence="9" id="KW-0406">Ion transport</keyword>
<sequence length="775" mass="86422">MLRSFFIKYRILLFAVAGLTISTVPGLGQVKPSGEQVLQMLKEAKEKGMTDAEIEKIALENGYTLSSLQEMRGGVSDVNEKVIQEHKLEKAVPRQMVDPIDDVKINQTPDTPEDVPLFGSSFFSTSSASFEPDLRIATPLNYILGPDDEFSLDLSGKYSEIFRLRVSPEGTVRLLNFPPIFVSGLTVDEAKKLILSKLGTAYSGGGVYANVSLDKIRSIKVTVVGKAKNPGTYTLSSLATVFHALHVSGGPSLQGTFREIEVIRQNKSIRKIDLYKYITAADASDNIMLQDQDVILIKPYNKRIKLTGEVKTPAFFEAVSGETLQTIIDYAGGYTPEAYTFSVNYRRNTGKEYKVGHVPEASYASFELKNGDRFDVGKILERFENRVTISGAVYRGGDYALEPGLQTVSQLIKKADGVAENAFLNRGLIQRLNEHLEPVNISFDVRKLLKGEIEDIQLRKNDVVVIKSIQDLKEAEDVEIYGEIIKSGKYKFFEGMTVEDLVFLAGGYTYGAIPYRVEVSRRVKEGVTEPGKGGEDVKLFELTLSDDLSVSGKDKEFALMPFDIVVIRRSQQYKIQRHSYVFGEVNYPGGYVIKSNFERISDLITKSGGLKEEAYLKGAQFRRDGHSVALDVASILEKPDQPSNLLLFSGDTLIIPRKQETVEVFGDVLNPSFISFDPGFNYRDYLSQAGGYTKSADKNRVFVTYSNGITKRTKRPLLIFRKYPKIEPGSRITVTAKLQDTNNQKLSTSERVMIISAITTFSLTIIRILPEIFNK</sequence>
<keyword evidence="12" id="KW-0564">Palmitate</keyword>
<name>A0ABP8LU69_9BACT</name>
<feature type="domain" description="Soluble ligand binding" evidence="16">
    <location>
        <begin position="304"/>
        <end position="351"/>
    </location>
</feature>
<evidence type="ECO:0000313" key="19">
    <source>
        <dbReference type="Proteomes" id="UP001501508"/>
    </source>
</evidence>
<dbReference type="Gene3D" id="3.10.560.10">
    <property type="entry name" value="Outer membrane lipoprotein wza domain like"/>
    <property type="match status" value="6"/>
</dbReference>
<evidence type="ECO:0000256" key="13">
    <source>
        <dbReference type="ARBA" id="ARBA00023237"/>
    </source>
</evidence>
<comment type="subcellular location">
    <subcellularLocation>
        <location evidence="1">Cell outer membrane</location>
        <topology evidence="1">Multi-pass membrane protein</topology>
    </subcellularLocation>
</comment>
<keyword evidence="13" id="KW-0998">Cell outer membrane</keyword>
<accession>A0ABP8LU69</accession>
<keyword evidence="10" id="KW-0626">Porin</keyword>
<feature type="domain" description="Polysaccharide export protein N-terminal" evidence="15">
    <location>
        <begin position="139"/>
        <end position="202"/>
    </location>
</feature>
<keyword evidence="8" id="KW-0625">Polysaccharide transport</keyword>
<evidence type="ECO:0000256" key="14">
    <source>
        <dbReference type="ARBA" id="ARBA00023288"/>
    </source>
</evidence>
<evidence type="ECO:0000256" key="6">
    <source>
        <dbReference type="ARBA" id="ARBA00022692"/>
    </source>
</evidence>
<feature type="domain" description="Soluble ligand binding" evidence="16">
    <location>
        <begin position="478"/>
        <end position="526"/>
    </location>
</feature>
<organism evidence="18 19">
    <name type="scientific">Ravibacter arvi</name>
    <dbReference type="NCBI Taxonomy" id="2051041"/>
    <lineage>
        <taxon>Bacteria</taxon>
        <taxon>Pseudomonadati</taxon>
        <taxon>Bacteroidota</taxon>
        <taxon>Cytophagia</taxon>
        <taxon>Cytophagales</taxon>
        <taxon>Spirosomataceae</taxon>
        <taxon>Ravibacter</taxon>
    </lineage>
</organism>
<evidence type="ECO:0000256" key="11">
    <source>
        <dbReference type="ARBA" id="ARBA00023136"/>
    </source>
</evidence>
<dbReference type="PANTHER" id="PTHR33619">
    <property type="entry name" value="POLYSACCHARIDE EXPORT PROTEIN GFCE-RELATED"/>
    <property type="match status" value="1"/>
</dbReference>
<evidence type="ECO:0000256" key="1">
    <source>
        <dbReference type="ARBA" id="ARBA00004571"/>
    </source>
</evidence>
<protein>
    <submittedName>
        <fullName evidence="18">SLBB domain-containing protein</fullName>
    </submittedName>
</protein>
<dbReference type="Pfam" id="PF22461">
    <property type="entry name" value="SLBB_2"/>
    <property type="match status" value="2"/>
</dbReference>
<evidence type="ECO:0000256" key="9">
    <source>
        <dbReference type="ARBA" id="ARBA00023065"/>
    </source>
</evidence>
<dbReference type="InterPro" id="IPR019554">
    <property type="entry name" value="Soluble_ligand-bd"/>
</dbReference>
<keyword evidence="5" id="KW-0762">Sugar transport</keyword>
<dbReference type="RefSeq" id="WP_345026940.1">
    <property type="nucleotide sequence ID" value="NZ_BAABEY010000011.1"/>
</dbReference>
<evidence type="ECO:0000256" key="12">
    <source>
        <dbReference type="ARBA" id="ARBA00023139"/>
    </source>
</evidence>
<dbReference type="Proteomes" id="UP001501508">
    <property type="component" value="Unassembled WGS sequence"/>
</dbReference>
<comment type="caution">
    <text evidence="18">The sequence shown here is derived from an EMBL/GenBank/DDBJ whole genome shotgun (WGS) entry which is preliminary data.</text>
</comment>
<dbReference type="Pfam" id="PF02563">
    <property type="entry name" value="Poly_export"/>
    <property type="match status" value="1"/>
</dbReference>
<evidence type="ECO:0000256" key="10">
    <source>
        <dbReference type="ARBA" id="ARBA00023114"/>
    </source>
</evidence>
<keyword evidence="6" id="KW-0812">Transmembrane</keyword>
<dbReference type="EMBL" id="BAABEY010000011">
    <property type="protein sequence ID" value="GAA4434544.1"/>
    <property type="molecule type" value="Genomic_DNA"/>
</dbReference>
<evidence type="ECO:0000259" key="15">
    <source>
        <dbReference type="Pfam" id="PF02563"/>
    </source>
</evidence>
<keyword evidence="11" id="KW-0472">Membrane</keyword>
<evidence type="ECO:0000259" key="16">
    <source>
        <dbReference type="Pfam" id="PF10531"/>
    </source>
</evidence>
<keyword evidence="7" id="KW-0732">Signal</keyword>
<evidence type="ECO:0000259" key="17">
    <source>
        <dbReference type="Pfam" id="PF22461"/>
    </source>
</evidence>
<dbReference type="InterPro" id="IPR003715">
    <property type="entry name" value="Poly_export_N"/>
</dbReference>
<evidence type="ECO:0000256" key="5">
    <source>
        <dbReference type="ARBA" id="ARBA00022597"/>
    </source>
</evidence>
<evidence type="ECO:0000256" key="7">
    <source>
        <dbReference type="ARBA" id="ARBA00022729"/>
    </source>
</evidence>
<keyword evidence="19" id="KW-1185">Reference proteome</keyword>
<gene>
    <name evidence="18" type="ORF">GCM10023091_09630</name>
</gene>
<dbReference type="InterPro" id="IPR049712">
    <property type="entry name" value="Poly_export"/>
</dbReference>
<reference evidence="19" key="1">
    <citation type="journal article" date="2019" name="Int. J. Syst. Evol. Microbiol.">
        <title>The Global Catalogue of Microorganisms (GCM) 10K type strain sequencing project: providing services to taxonomists for standard genome sequencing and annotation.</title>
        <authorList>
            <consortium name="The Broad Institute Genomics Platform"/>
            <consortium name="The Broad Institute Genome Sequencing Center for Infectious Disease"/>
            <person name="Wu L."/>
            <person name="Ma J."/>
        </authorList>
    </citation>
    <scope>NUCLEOTIDE SEQUENCE [LARGE SCALE GENOMIC DNA]</scope>
    <source>
        <strain evidence="19">JCM 31920</strain>
    </source>
</reference>
<keyword evidence="3" id="KW-0813">Transport</keyword>
<feature type="domain" description="SLBB" evidence="17">
    <location>
        <begin position="579"/>
        <end position="655"/>
    </location>
</feature>
<proteinExistence type="inferred from homology"/>
<feature type="domain" description="Soluble ligand binding" evidence="16">
    <location>
        <begin position="662"/>
        <end position="704"/>
    </location>
</feature>
<evidence type="ECO:0000256" key="2">
    <source>
        <dbReference type="ARBA" id="ARBA00009450"/>
    </source>
</evidence>
<keyword evidence="4" id="KW-1134">Transmembrane beta strand</keyword>
<evidence type="ECO:0000256" key="4">
    <source>
        <dbReference type="ARBA" id="ARBA00022452"/>
    </source>
</evidence>
<dbReference type="InterPro" id="IPR054765">
    <property type="entry name" value="SLBB_dom"/>
</dbReference>
<feature type="domain" description="SLBB" evidence="17">
    <location>
        <begin position="220"/>
        <end position="296"/>
    </location>
</feature>
<evidence type="ECO:0000256" key="8">
    <source>
        <dbReference type="ARBA" id="ARBA00023047"/>
    </source>
</evidence>
<dbReference type="PANTHER" id="PTHR33619:SF3">
    <property type="entry name" value="POLYSACCHARIDE EXPORT PROTEIN GFCE-RELATED"/>
    <property type="match status" value="1"/>
</dbReference>
<evidence type="ECO:0000256" key="3">
    <source>
        <dbReference type="ARBA" id="ARBA00022448"/>
    </source>
</evidence>
<keyword evidence="14" id="KW-0449">Lipoprotein</keyword>